<keyword evidence="1" id="KW-0175">Coiled coil</keyword>
<evidence type="ECO:0000313" key="3">
    <source>
        <dbReference type="EMBL" id="KZT50055.1"/>
    </source>
</evidence>
<feature type="coiled-coil region" evidence="1">
    <location>
        <begin position="95"/>
        <end position="129"/>
    </location>
</feature>
<gene>
    <name evidence="3" type="ORF">CALCODRAFT_488987</name>
</gene>
<dbReference type="InParanoid" id="A0A165C0L2"/>
<proteinExistence type="predicted"/>
<accession>A0A165C0L2</accession>
<keyword evidence="4" id="KW-1185">Reference proteome</keyword>
<feature type="region of interest" description="Disordered" evidence="2">
    <location>
        <begin position="233"/>
        <end position="256"/>
    </location>
</feature>
<evidence type="ECO:0000256" key="2">
    <source>
        <dbReference type="SAM" id="MobiDB-lite"/>
    </source>
</evidence>
<protein>
    <submittedName>
        <fullName evidence="3">Uncharacterized protein</fullName>
    </submittedName>
</protein>
<dbReference type="EMBL" id="KV424252">
    <property type="protein sequence ID" value="KZT50055.1"/>
    <property type="molecule type" value="Genomic_DNA"/>
</dbReference>
<dbReference type="AlphaFoldDB" id="A0A165C0L2"/>
<evidence type="ECO:0000313" key="4">
    <source>
        <dbReference type="Proteomes" id="UP000076842"/>
    </source>
</evidence>
<name>A0A165C0L2_9BASI</name>
<sequence>MPGMDDMARGLEILRGAMQTMSERYGARGLAAAAGILIDNAKTLELQATFLLYPNPDPQISVPFVVSTEILELAHAAVVASVGPGARPDSPIPAMARYSDLLDDVQGAMEQEQNQITALRDRMAQLKREDEAAYYDQFRAHALYARIVTYKAPSSQPAPESLAEITEDIIPDSQPGLSPLSPAMEVDSSGSQAALRQISTHGDIKNRPLPPSQDAEFIWNATASRYEYPQRTMPEADNAPQNAHEAGMPTGASVSKNGALEDSVRQVVHVTWTAPRVAGVRKEYFAVAKGLVTGTFCGTLSQVQHFWTGPEGMLPMYRSFSTLRQAQRWLRKQSVTKQVLVPGLPATLQTKLLLSQRLAWSNLQDIQTWRREGVPQIDFVSRLAGLLQNDHGLLAEEANRKANTLWAHICLYRPYGAMTD</sequence>
<evidence type="ECO:0000256" key="1">
    <source>
        <dbReference type="SAM" id="Coils"/>
    </source>
</evidence>
<reference evidence="3 4" key="1">
    <citation type="journal article" date="2016" name="Mol. Biol. Evol.">
        <title>Comparative Genomics of Early-Diverging Mushroom-Forming Fungi Provides Insights into the Origins of Lignocellulose Decay Capabilities.</title>
        <authorList>
            <person name="Nagy L.G."/>
            <person name="Riley R."/>
            <person name="Tritt A."/>
            <person name="Adam C."/>
            <person name="Daum C."/>
            <person name="Floudas D."/>
            <person name="Sun H."/>
            <person name="Yadav J.S."/>
            <person name="Pangilinan J."/>
            <person name="Larsson K.H."/>
            <person name="Matsuura K."/>
            <person name="Barry K."/>
            <person name="Labutti K."/>
            <person name="Kuo R."/>
            <person name="Ohm R.A."/>
            <person name="Bhattacharya S.S."/>
            <person name="Shirouzu T."/>
            <person name="Yoshinaga Y."/>
            <person name="Martin F.M."/>
            <person name="Grigoriev I.V."/>
            <person name="Hibbett D.S."/>
        </authorList>
    </citation>
    <scope>NUCLEOTIDE SEQUENCE [LARGE SCALE GENOMIC DNA]</scope>
    <source>
        <strain evidence="3 4">HHB12733</strain>
    </source>
</reference>
<dbReference type="Proteomes" id="UP000076842">
    <property type="component" value="Unassembled WGS sequence"/>
</dbReference>
<organism evidence="3 4">
    <name type="scientific">Calocera cornea HHB12733</name>
    <dbReference type="NCBI Taxonomy" id="1353952"/>
    <lineage>
        <taxon>Eukaryota</taxon>
        <taxon>Fungi</taxon>
        <taxon>Dikarya</taxon>
        <taxon>Basidiomycota</taxon>
        <taxon>Agaricomycotina</taxon>
        <taxon>Dacrymycetes</taxon>
        <taxon>Dacrymycetales</taxon>
        <taxon>Dacrymycetaceae</taxon>
        <taxon>Calocera</taxon>
    </lineage>
</organism>